<proteinExistence type="predicted"/>
<dbReference type="OrthoDB" id="9799114at2"/>
<dbReference type="Proteomes" id="UP000078390">
    <property type="component" value="Unassembled WGS sequence"/>
</dbReference>
<evidence type="ECO:0000313" key="2">
    <source>
        <dbReference type="Proteomes" id="UP000078390"/>
    </source>
</evidence>
<evidence type="ECO:0000313" key="1">
    <source>
        <dbReference type="EMBL" id="OAQ21774.1"/>
    </source>
</evidence>
<dbReference type="RefSeq" id="WP_068668541.1">
    <property type="nucleotide sequence ID" value="NZ_LWLG01000001.1"/>
</dbReference>
<dbReference type="EMBL" id="LWLG01000001">
    <property type="protein sequence ID" value="OAQ21774.1"/>
    <property type="molecule type" value="Genomic_DNA"/>
</dbReference>
<gene>
    <name evidence="1" type="ORF">TDIS_0292</name>
</gene>
<keyword evidence="2" id="KW-1185">Reference proteome</keyword>
<name>A0A179D6P7_9BACT</name>
<reference evidence="1 2" key="1">
    <citation type="submission" date="2016-04" db="EMBL/GenBank/DDBJ databases">
        <title>Genome analysis of Thermosulfurimonas dismutans, the first thermophilic sulfur-disproportionating bacterium of the phylum Thermodesulfobacteria.</title>
        <authorList>
            <person name="Mardanov A.V."/>
            <person name="Beletsky A.V."/>
            <person name="Kadnikov V.V."/>
            <person name="Slobodkin A.I."/>
            <person name="Ravin N.V."/>
        </authorList>
    </citation>
    <scope>NUCLEOTIDE SEQUENCE [LARGE SCALE GENOMIC DNA]</scope>
    <source>
        <strain evidence="1 2">S95</strain>
    </source>
</reference>
<organism evidence="1 2">
    <name type="scientific">Thermosulfurimonas dismutans</name>
    <dbReference type="NCBI Taxonomy" id="999894"/>
    <lineage>
        <taxon>Bacteria</taxon>
        <taxon>Pseudomonadati</taxon>
        <taxon>Thermodesulfobacteriota</taxon>
        <taxon>Thermodesulfobacteria</taxon>
        <taxon>Thermodesulfobacteriales</taxon>
        <taxon>Thermodesulfobacteriaceae</taxon>
        <taxon>Thermosulfurimonas</taxon>
    </lineage>
</organism>
<sequence>MARVCTLKDWLEAFYRKQEDDLHFFADLLTSPKVSEEISWELNRRLQERRQFSFFFKTLSWHNLSLEELEWCERKMEEILSREDEIREILDRLLEMLGSNSIKRPQ</sequence>
<protein>
    <submittedName>
        <fullName evidence="1">Uncharacterized protein</fullName>
    </submittedName>
</protein>
<comment type="caution">
    <text evidence="1">The sequence shown here is derived from an EMBL/GenBank/DDBJ whole genome shotgun (WGS) entry which is preliminary data.</text>
</comment>
<dbReference type="STRING" id="999894.TDIS_0292"/>
<accession>A0A179D6P7</accession>
<dbReference type="AlphaFoldDB" id="A0A179D6P7"/>